<dbReference type="EMBL" id="JADKPO010000005">
    <property type="protein sequence ID" value="MBF4767261.1"/>
    <property type="molecule type" value="Genomic_DNA"/>
</dbReference>
<proteinExistence type="predicted"/>
<dbReference type="PANTHER" id="PTHR43611">
    <property type="entry name" value="ALPHA-D-GLUCOSE 1-PHOSPHATE PHOSPHATASE"/>
    <property type="match status" value="1"/>
</dbReference>
<evidence type="ECO:0000313" key="2">
    <source>
        <dbReference type="Proteomes" id="UP000660668"/>
    </source>
</evidence>
<dbReference type="Proteomes" id="UP000660668">
    <property type="component" value="Unassembled WGS sequence"/>
</dbReference>
<dbReference type="NCBIfam" id="TIGR01509">
    <property type="entry name" value="HAD-SF-IA-v3"/>
    <property type="match status" value="1"/>
</dbReference>
<name>A0A930YG68_9ACTN</name>
<dbReference type="InterPro" id="IPR023214">
    <property type="entry name" value="HAD_sf"/>
</dbReference>
<sequence>MAIKAVVLDIGSVLEVIDDSVFPGPFEARHGLPPGALQRVANWPGDPLVGEITEAELRAHLQDQLGLDDDQADDLMRDYWTWYCGSLDRELFAWFAAQHGPLKTGILSNSGPGAREAERHWRFEDITHDIVYSHEVGLAKPDPAIYELTARRLGVLPHEVLFLDDVQVNVNAACAAGWHAVLHVDTATSIRALESIIEGGGGTIPDAPGSRPG</sequence>
<dbReference type="PANTHER" id="PTHR43611:SF3">
    <property type="entry name" value="FLAVIN MONONUCLEOTIDE HYDROLASE 1, CHLOROPLATIC"/>
    <property type="match status" value="1"/>
</dbReference>
<dbReference type="RefSeq" id="WP_194695407.1">
    <property type="nucleotide sequence ID" value="NZ_JADKPO010000005.1"/>
</dbReference>
<gene>
    <name evidence="1" type="ORF">ISU10_05720</name>
</gene>
<dbReference type="SUPFAM" id="SSF56784">
    <property type="entry name" value="HAD-like"/>
    <property type="match status" value="1"/>
</dbReference>
<keyword evidence="1" id="KW-0378">Hydrolase</keyword>
<dbReference type="AlphaFoldDB" id="A0A930YG68"/>
<organism evidence="1 2">
    <name type="scientific">Nocardioides agariphilus</name>
    <dbReference type="NCBI Taxonomy" id="433664"/>
    <lineage>
        <taxon>Bacteria</taxon>
        <taxon>Bacillati</taxon>
        <taxon>Actinomycetota</taxon>
        <taxon>Actinomycetes</taxon>
        <taxon>Propionibacteriales</taxon>
        <taxon>Nocardioidaceae</taxon>
        <taxon>Nocardioides</taxon>
    </lineage>
</organism>
<dbReference type="InterPro" id="IPR006439">
    <property type="entry name" value="HAD-SF_hydro_IA"/>
</dbReference>
<dbReference type="NCBIfam" id="TIGR01549">
    <property type="entry name" value="HAD-SF-IA-v1"/>
    <property type="match status" value="1"/>
</dbReference>
<evidence type="ECO:0000313" key="1">
    <source>
        <dbReference type="EMBL" id="MBF4767261.1"/>
    </source>
</evidence>
<protein>
    <submittedName>
        <fullName evidence="1">HAD-IA family hydrolase</fullName>
    </submittedName>
</protein>
<dbReference type="InterPro" id="IPR036412">
    <property type="entry name" value="HAD-like_sf"/>
</dbReference>
<dbReference type="GO" id="GO:0016787">
    <property type="term" value="F:hydrolase activity"/>
    <property type="evidence" value="ECO:0007669"/>
    <property type="project" value="UniProtKB-KW"/>
</dbReference>
<dbReference type="Gene3D" id="1.10.150.240">
    <property type="entry name" value="Putative phosphatase, domain 2"/>
    <property type="match status" value="1"/>
</dbReference>
<comment type="caution">
    <text evidence="1">The sequence shown here is derived from an EMBL/GenBank/DDBJ whole genome shotgun (WGS) entry which is preliminary data.</text>
</comment>
<dbReference type="Pfam" id="PF00702">
    <property type="entry name" value="Hydrolase"/>
    <property type="match status" value="1"/>
</dbReference>
<dbReference type="PRINTS" id="PR00413">
    <property type="entry name" value="HADHALOGNASE"/>
</dbReference>
<accession>A0A930YG68</accession>
<dbReference type="InterPro" id="IPR023198">
    <property type="entry name" value="PGP-like_dom2"/>
</dbReference>
<dbReference type="Gene3D" id="3.40.50.1000">
    <property type="entry name" value="HAD superfamily/HAD-like"/>
    <property type="match status" value="1"/>
</dbReference>
<keyword evidence="2" id="KW-1185">Reference proteome</keyword>
<reference evidence="1" key="1">
    <citation type="submission" date="2020-11" db="EMBL/GenBank/DDBJ databases">
        <title>Nocardioides cynanchi sp. nov., isolated from soil of rhizosphere of Cynanchum wilfordii.</title>
        <authorList>
            <person name="Lee J.-S."/>
            <person name="Suh M.K."/>
            <person name="Kim J.-S."/>
        </authorList>
    </citation>
    <scope>NUCLEOTIDE SEQUENCE</scope>
    <source>
        <strain evidence="1">KCTC 19276</strain>
    </source>
</reference>